<dbReference type="EMBL" id="CVRI01000020">
    <property type="protein sequence ID" value="CRK90939.1"/>
    <property type="molecule type" value="Genomic_DNA"/>
</dbReference>
<evidence type="ECO:0000313" key="2">
    <source>
        <dbReference type="Proteomes" id="UP000183832"/>
    </source>
</evidence>
<accession>A0A1J1HSH8</accession>
<evidence type="ECO:0000313" key="1">
    <source>
        <dbReference type="EMBL" id="CRK90939.1"/>
    </source>
</evidence>
<keyword evidence="2" id="KW-1185">Reference proteome</keyword>
<reference evidence="1 2" key="1">
    <citation type="submission" date="2015-04" db="EMBL/GenBank/DDBJ databases">
        <authorList>
            <person name="Syromyatnikov M.Y."/>
            <person name="Popov V.N."/>
        </authorList>
    </citation>
    <scope>NUCLEOTIDE SEQUENCE [LARGE SCALE GENOMIC DNA]</scope>
</reference>
<dbReference type="Proteomes" id="UP000183832">
    <property type="component" value="Unassembled WGS sequence"/>
</dbReference>
<proteinExistence type="predicted"/>
<name>A0A1J1HSH8_9DIPT</name>
<organism evidence="1 2">
    <name type="scientific">Clunio marinus</name>
    <dbReference type="NCBI Taxonomy" id="568069"/>
    <lineage>
        <taxon>Eukaryota</taxon>
        <taxon>Metazoa</taxon>
        <taxon>Ecdysozoa</taxon>
        <taxon>Arthropoda</taxon>
        <taxon>Hexapoda</taxon>
        <taxon>Insecta</taxon>
        <taxon>Pterygota</taxon>
        <taxon>Neoptera</taxon>
        <taxon>Endopterygota</taxon>
        <taxon>Diptera</taxon>
        <taxon>Nematocera</taxon>
        <taxon>Chironomoidea</taxon>
        <taxon>Chironomidae</taxon>
        <taxon>Clunio</taxon>
    </lineage>
</organism>
<dbReference type="AlphaFoldDB" id="A0A1J1HSH8"/>
<sequence length="77" mass="9289">MTKNRELHSLHATFMFRLSKHLRRVLFASIFCDTICCILKNCHRLFLSSDHVVRKRELMTFRFSLLYENSEHGDCKR</sequence>
<gene>
    <name evidence="1" type="ORF">CLUMA_CG004628</name>
</gene>
<protein>
    <submittedName>
        <fullName evidence="1">CLUMA_CG004628, isoform A</fullName>
    </submittedName>
</protein>